<dbReference type="InterPro" id="IPR027558">
    <property type="entry name" value="Pre_pil_HX9DG_C"/>
</dbReference>
<evidence type="ECO:0000313" key="4">
    <source>
        <dbReference type="Proteomes" id="UP000315750"/>
    </source>
</evidence>
<evidence type="ECO:0000313" key="3">
    <source>
        <dbReference type="EMBL" id="QDU57218.1"/>
    </source>
</evidence>
<dbReference type="Proteomes" id="UP000315750">
    <property type="component" value="Chromosome"/>
</dbReference>
<protein>
    <submittedName>
        <fullName evidence="3">Fimbrial protein</fullName>
    </submittedName>
</protein>
<dbReference type="NCBIfam" id="TIGR04294">
    <property type="entry name" value="pre_pil_HX9DG"/>
    <property type="match status" value="1"/>
</dbReference>
<dbReference type="Pfam" id="PF07596">
    <property type="entry name" value="SBP_bac_10"/>
    <property type="match status" value="1"/>
</dbReference>
<dbReference type="PANTHER" id="PTHR30093">
    <property type="entry name" value="GENERAL SECRETION PATHWAY PROTEIN G"/>
    <property type="match status" value="1"/>
</dbReference>
<accession>A0A518AR66</accession>
<feature type="region of interest" description="Disordered" evidence="1">
    <location>
        <begin position="326"/>
        <end position="348"/>
    </location>
</feature>
<gene>
    <name evidence="3" type="primary">pilE_3</name>
    <name evidence="3" type="ORF">Pan181_34320</name>
</gene>
<proteinExistence type="predicted"/>
<feature type="domain" description="DUF1559" evidence="2">
    <location>
        <begin position="41"/>
        <end position="309"/>
    </location>
</feature>
<dbReference type="Pfam" id="PF07963">
    <property type="entry name" value="N_methyl"/>
    <property type="match status" value="1"/>
</dbReference>
<evidence type="ECO:0000256" key="1">
    <source>
        <dbReference type="SAM" id="MobiDB-lite"/>
    </source>
</evidence>
<organism evidence="3 4">
    <name type="scientific">Aeoliella mucimassa</name>
    <dbReference type="NCBI Taxonomy" id="2527972"/>
    <lineage>
        <taxon>Bacteria</taxon>
        <taxon>Pseudomonadati</taxon>
        <taxon>Planctomycetota</taxon>
        <taxon>Planctomycetia</taxon>
        <taxon>Pirellulales</taxon>
        <taxon>Lacipirellulaceae</taxon>
        <taxon>Aeoliella</taxon>
    </lineage>
</organism>
<dbReference type="Gene3D" id="3.30.700.10">
    <property type="entry name" value="Glycoprotein, Type 4 Pilin"/>
    <property type="match status" value="1"/>
</dbReference>
<name>A0A518AR66_9BACT</name>
<sequence length="348" mass="37900">MTFLGGRKSTRSTFNGFTLVELLVVIAIIGILVALLLPAVQAAREAARRMTCSNNLKNMMLAAHNYHTAMGEFPTSATLARTSEDQSSGLHVQLLPYVEQSQLGELVDDEMDAEGHLSNLSQQLTAIKLPLFWCPSRTEEAYEDWSQGQSTSTYYGVMGAGRNSYCLQKNGSRQAKATAQLLENSHCGQVYTDGVFFPYGTVKIREITDGTSQTLAMGERTYQLRTYFHGAFYSGAPGAFTKVCSHGSKNIRYGIVTPQDVGYYVANETGDTPKTVLFNDLFFGSEHPGGAQFAYADGSVSLIEKEIDLGVLRNLATRNGSEVDEQGVIDATVDRPCNGSSTPPPPQR</sequence>
<reference evidence="3 4" key="1">
    <citation type="submission" date="2019-02" db="EMBL/GenBank/DDBJ databases">
        <title>Deep-cultivation of Planctomycetes and their phenomic and genomic characterization uncovers novel biology.</title>
        <authorList>
            <person name="Wiegand S."/>
            <person name="Jogler M."/>
            <person name="Boedeker C."/>
            <person name="Pinto D."/>
            <person name="Vollmers J."/>
            <person name="Rivas-Marin E."/>
            <person name="Kohn T."/>
            <person name="Peeters S.H."/>
            <person name="Heuer A."/>
            <person name="Rast P."/>
            <person name="Oberbeckmann S."/>
            <person name="Bunk B."/>
            <person name="Jeske O."/>
            <person name="Meyerdierks A."/>
            <person name="Storesund J.E."/>
            <person name="Kallscheuer N."/>
            <person name="Luecker S."/>
            <person name="Lage O.M."/>
            <person name="Pohl T."/>
            <person name="Merkel B.J."/>
            <person name="Hornburger P."/>
            <person name="Mueller R.-W."/>
            <person name="Bruemmer F."/>
            <person name="Labrenz M."/>
            <person name="Spormann A.M."/>
            <person name="Op den Camp H."/>
            <person name="Overmann J."/>
            <person name="Amann R."/>
            <person name="Jetten M.S.M."/>
            <person name="Mascher T."/>
            <person name="Medema M.H."/>
            <person name="Devos D.P."/>
            <person name="Kaster A.-K."/>
            <person name="Ovreas L."/>
            <person name="Rohde M."/>
            <person name="Galperin M.Y."/>
            <person name="Jogler C."/>
        </authorList>
    </citation>
    <scope>NUCLEOTIDE SEQUENCE [LARGE SCALE GENOMIC DNA]</scope>
    <source>
        <strain evidence="3 4">Pan181</strain>
    </source>
</reference>
<dbReference type="AlphaFoldDB" id="A0A518AR66"/>
<dbReference type="InterPro" id="IPR045584">
    <property type="entry name" value="Pilin-like"/>
</dbReference>
<dbReference type="NCBIfam" id="TIGR02532">
    <property type="entry name" value="IV_pilin_GFxxxE"/>
    <property type="match status" value="1"/>
</dbReference>
<evidence type="ECO:0000259" key="2">
    <source>
        <dbReference type="Pfam" id="PF07596"/>
    </source>
</evidence>
<dbReference type="EMBL" id="CP036278">
    <property type="protein sequence ID" value="QDU57218.1"/>
    <property type="molecule type" value="Genomic_DNA"/>
</dbReference>
<dbReference type="InterPro" id="IPR012902">
    <property type="entry name" value="N_methyl_site"/>
</dbReference>
<dbReference type="PANTHER" id="PTHR30093:SF2">
    <property type="entry name" value="TYPE II SECRETION SYSTEM PROTEIN H"/>
    <property type="match status" value="1"/>
</dbReference>
<dbReference type="InterPro" id="IPR011453">
    <property type="entry name" value="DUF1559"/>
</dbReference>
<dbReference type="SUPFAM" id="SSF54523">
    <property type="entry name" value="Pili subunits"/>
    <property type="match status" value="1"/>
</dbReference>
<dbReference type="KEGG" id="amuc:Pan181_34320"/>
<keyword evidence="4" id="KW-1185">Reference proteome</keyword>